<evidence type="ECO:0000313" key="2">
    <source>
        <dbReference type="Proteomes" id="UP000654075"/>
    </source>
</evidence>
<keyword evidence="2" id="KW-1185">Reference proteome</keyword>
<organism evidence="1 2">
    <name type="scientific">Polarella glacialis</name>
    <name type="common">Dinoflagellate</name>
    <dbReference type="NCBI Taxonomy" id="89957"/>
    <lineage>
        <taxon>Eukaryota</taxon>
        <taxon>Sar</taxon>
        <taxon>Alveolata</taxon>
        <taxon>Dinophyceae</taxon>
        <taxon>Suessiales</taxon>
        <taxon>Suessiaceae</taxon>
        <taxon>Polarella</taxon>
    </lineage>
</organism>
<proteinExistence type="predicted"/>
<gene>
    <name evidence="1" type="ORF">PGLA1383_LOCUS20266</name>
</gene>
<sequence>DSKLTRVHAVLRGVQHVAQSSAEKVSGNSRLDDFVAEAQNAADVLGCVATQCREAGNNRQALMASPRLCGRPRQRRCRTWWMPPAPLQGSVVAE</sequence>
<reference evidence="1" key="1">
    <citation type="submission" date="2021-02" db="EMBL/GenBank/DDBJ databases">
        <authorList>
            <person name="Dougan E. K."/>
            <person name="Rhodes N."/>
            <person name="Thang M."/>
            <person name="Chan C."/>
        </authorList>
    </citation>
    <scope>NUCLEOTIDE SEQUENCE</scope>
</reference>
<dbReference type="EMBL" id="CAJNNV010013759">
    <property type="protein sequence ID" value="CAE8602011.1"/>
    <property type="molecule type" value="Genomic_DNA"/>
</dbReference>
<feature type="non-terminal residue" evidence="1">
    <location>
        <position position="94"/>
    </location>
</feature>
<evidence type="ECO:0000313" key="1">
    <source>
        <dbReference type="EMBL" id="CAE8602011.1"/>
    </source>
</evidence>
<accession>A0A813ETR9</accession>
<comment type="caution">
    <text evidence="1">The sequence shown here is derived from an EMBL/GenBank/DDBJ whole genome shotgun (WGS) entry which is preliminary data.</text>
</comment>
<protein>
    <submittedName>
        <fullName evidence="1">Uncharacterized protein</fullName>
    </submittedName>
</protein>
<dbReference type="AlphaFoldDB" id="A0A813ETR9"/>
<dbReference type="Proteomes" id="UP000654075">
    <property type="component" value="Unassembled WGS sequence"/>
</dbReference>
<name>A0A813ETR9_POLGL</name>